<organism evidence="7 8">
    <name type="scientific">Methylocucumis oryzae</name>
    <dbReference type="NCBI Taxonomy" id="1632867"/>
    <lineage>
        <taxon>Bacteria</taxon>
        <taxon>Pseudomonadati</taxon>
        <taxon>Pseudomonadota</taxon>
        <taxon>Gammaproteobacteria</taxon>
        <taxon>Methylococcales</taxon>
        <taxon>Methylococcaceae</taxon>
        <taxon>Methylocucumis</taxon>
    </lineage>
</organism>
<keyword evidence="2 5" id="KW-0812">Transmembrane</keyword>
<comment type="caution">
    <text evidence="7">The sequence shown here is derived from an EMBL/GenBank/DDBJ whole genome shotgun (WGS) entry which is preliminary data.</text>
</comment>
<reference evidence="8" key="1">
    <citation type="submission" date="2015-03" db="EMBL/GenBank/DDBJ databases">
        <title>Draft genome sequence of a novel methanotroph (Sn10-6) isolated from flooded ricefield rhizosphere in India.</title>
        <authorList>
            <person name="Pandit P.S."/>
            <person name="Pore S.D."/>
            <person name="Arora P."/>
            <person name="Kapse N.G."/>
            <person name="Dhakephalkar P.K."/>
            <person name="Rahalkar M.C."/>
        </authorList>
    </citation>
    <scope>NUCLEOTIDE SEQUENCE [LARGE SCALE GENOMIC DNA]</scope>
    <source>
        <strain evidence="8">Sn10-6</strain>
    </source>
</reference>
<evidence type="ECO:0000256" key="4">
    <source>
        <dbReference type="ARBA" id="ARBA00023136"/>
    </source>
</evidence>
<reference evidence="7 8" key="2">
    <citation type="journal article" date="2016" name="Microb. Ecol.">
        <title>Genome Characteristics of a Novel Type I Methanotroph (Sn10-6) Isolated from a Flooded Indian Rice Field.</title>
        <authorList>
            <person name="Rahalkar M.C."/>
            <person name="Pandit P.S."/>
            <person name="Dhakephalkar P.K."/>
            <person name="Pore S."/>
            <person name="Arora P."/>
            <person name="Kapse N."/>
        </authorList>
    </citation>
    <scope>NUCLEOTIDE SEQUENCE [LARGE SCALE GENOMIC DNA]</scope>
    <source>
        <strain evidence="7 8">Sn10-6</strain>
    </source>
</reference>
<dbReference type="PANTHER" id="PTHR22911:SF6">
    <property type="entry name" value="SOLUTE CARRIER FAMILY 35 MEMBER G1"/>
    <property type="match status" value="1"/>
</dbReference>
<feature type="transmembrane region" description="Helical" evidence="5">
    <location>
        <begin position="246"/>
        <end position="265"/>
    </location>
</feature>
<dbReference type="Pfam" id="PF00892">
    <property type="entry name" value="EamA"/>
    <property type="match status" value="2"/>
</dbReference>
<evidence type="ECO:0000256" key="1">
    <source>
        <dbReference type="ARBA" id="ARBA00004141"/>
    </source>
</evidence>
<dbReference type="InterPro" id="IPR037185">
    <property type="entry name" value="EmrE-like"/>
</dbReference>
<evidence type="ECO:0000259" key="6">
    <source>
        <dbReference type="Pfam" id="PF00892"/>
    </source>
</evidence>
<feature type="transmembrane region" description="Helical" evidence="5">
    <location>
        <begin position="80"/>
        <end position="101"/>
    </location>
</feature>
<evidence type="ECO:0000313" key="7">
    <source>
        <dbReference type="EMBL" id="KJV05872.1"/>
    </source>
</evidence>
<feature type="transmembrane region" description="Helical" evidence="5">
    <location>
        <begin position="131"/>
        <end position="153"/>
    </location>
</feature>
<dbReference type="AlphaFoldDB" id="A0A0F3IGP2"/>
<feature type="transmembrane region" description="Helical" evidence="5">
    <location>
        <begin position="165"/>
        <end position="186"/>
    </location>
</feature>
<gene>
    <name evidence="7" type="ORF">VZ94_15065</name>
</gene>
<proteinExistence type="predicted"/>
<feature type="transmembrane region" description="Helical" evidence="5">
    <location>
        <begin position="192"/>
        <end position="209"/>
    </location>
</feature>
<sequence length="270" mass="29512">MISAQFMFTIMAACVRGLRELPFIEIVGVRSVSGLLLFGTYMTWQGVSFRGRHRGDLLWRGCVGFMALIAHYYSITHVPLATATLLANTAPLLVAVLAAIFLHEALKFSVVLLILLSLFGVYLLVSPELHISRLGYAAGIAASVLIAGSFFFIRKLKHEHPCTVAFYFVAVSSIGSTPFAVQAWVWPSQQQWLLLLGVAISAFFAQLWLTRSFQLGKAAVISVMSYSGPVFAWLLGFFWFGEVLTGSALLGAGLVLASGVMFVLLERRPS</sequence>
<name>A0A0F3IGP2_9GAMM</name>
<evidence type="ECO:0000256" key="3">
    <source>
        <dbReference type="ARBA" id="ARBA00022989"/>
    </source>
</evidence>
<accession>A0A0F3IGP2</accession>
<feature type="transmembrane region" description="Helical" evidence="5">
    <location>
        <begin position="218"/>
        <end position="240"/>
    </location>
</feature>
<evidence type="ECO:0000256" key="2">
    <source>
        <dbReference type="ARBA" id="ARBA00022692"/>
    </source>
</evidence>
<protein>
    <recommendedName>
        <fullName evidence="6">EamA domain-containing protein</fullName>
    </recommendedName>
</protein>
<dbReference type="PANTHER" id="PTHR22911">
    <property type="entry name" value="ACYL-MALONYL CONDENSING ENZYME-RELATED"/>
    <property type="match status" value="1"/>
</dbReference>
<dbReference type="InterPro" id="IPR000620">
    <property type="entry name" value="EamA_dom"/>
</dbReference>
<evidence type="ECO:0000313" key="8">
    <source>
        <dbReference type="Proteomes" id="UP000033684"/>
    </source>
</evidence>
<evidence type="ECO:0000256" key="5">
    <source>
        <dbReference type="SAM" id="Phobius"/>
    </source>
</evidence>
<keyword evidence="8" id="KW-1185">Reference proteome</keyword>
<dbReference type="EMBL" id="LAJX01000161">
    <property type="protein sequence ID" value="KJV05872.1"/>
    <property type="molecule type" value="Genomic_DNA"/>
</dbReference>
<feature type="domain" description="EamA" evidence="6">
    <location>
        <begin position="4"/>
        <end position="125"/>
    </location>
</feature>
<keyword evidence="3 5" id="KW-1133">Transmembrane helix</keyword>
<feature type="transmembrane region" description="Helical" evidence="5">
    <location>
        <begin position="108"/>
        <end position="125"/>
    </location>
</feature>
<comment type="subcellular location">
    <subcellularLocation>
        <location evidence="1">Membrane</location>
        <topology evidence="1">Multi-pass membrane protein</topology>
    </subcellularLocation>
</comment>
<keyword evidence="4 5" id="KW-0472">Membrane</keyword>
<feature type="transmembrane region" description="Helical" evidence="5">
    <location>
        <begin position="57"/>
        <end position="74"/>
    </location>
</feature>
<feature type="domain" description="EamA" evidence="6">
    <location>
        <begin position="134"/>
        <end position="261"/>
    </location>
</feature>
<dbReference type="Proteomes" id="UP000033684">
    <property type="component" value="Unassembled WGS sequence"/>
</dbReference>
<dbReference type="GO" id="GO:0016020">
    <property type="term" value="C:membrane"/>
    <property type="evidence" value="ECO:0007669"/>
    <property type="project" value="UniProtKB-SubCell"/>
</dbReference>
<dbReference type="SUPFAM" id="SSF103481">
    <property type="entry name" value="Multidrug resistance efflux transporter EmrE"/>
    <property type="match status" value="2"/>
</dbReference>